<dbReference type="AlphaFoldDB" id="A0A143ASQ4"/>
<dbReference type="KEGG" id="pdm:ADU72_0903"/>
<evidence type="ECO:0000313" key="2">
    <source>
        <dbReference type="EMBL" id="AMV66844.1"/>
    </source>
</evidence>
<dbReference type="InterPro" id="IPR035069">
    <property type="entry name" value="TTHA1013/TTHA0281-like"/>
</dbReference>
<evidence type="ECO:0000313" key="1">
    <source>
        <dbReference type="EMBL" id="AMV63260.1"/>
    </source>
</evidence>
<name>A0A143ASQ4_9LACO</name>
<keyword evidence="3" id="KW-1185">Reference proteome</keyword>
<accession>A0A143ASQ4</accession>
<dbReference type="OrthoDB" id="5419659at2"/>
<dbReference type="RefSeq" id="WP_046871692.1">
    <property type="nucleotide sequence ID" value="NZ_BJLT01000044.1"/>
</dbReference>
<dbReference type="Proteomes" id="UP000076405">
    <property type="component" value="Chromosome"/>
</dbReference>
<evidence type="ECO:0000313" key="3">
    <source>
        <dbReference type="Proteomes" id="UP000076244"/>
    </source>
</evidence>
<organism evidence="1 4">
    <name type="scientific">Pediococcus damnosus</name>
    <dbReference type="NCBI Taxonomy" id="51663"/>
    <lineage>
        <taxon>Bacteria</taxon>
        <taxon>Bacillati</taxon>
        <taxon>Bacillota</taxon>
        <taxon>Bacilli</taxon>
        <taxon>Lactobacillales</taxon>
        <taxon>Lactobacillaceae</taxon>
        <taxon>Pediococcus</taxon>
    </lineage>
</organism>
<gene>
    <name evidence="1" type="ORF">ADU70_1790</name>
    <name evidence="2" type="ORF">ADU72_0903</name>
</gene>
<dbReference type="EMBL" id="CP012275">
    <property type="protein sequence ID" value="AMV63260.1"/>
    <property type="molecule type" value="Genomic_DNA"/>
</dbReference>
<reference evidence="3 4" key="1">
    <citation type="journal article" date="2016" name="PLoS ONE">
        <title>The Identification of Novel Diagnostic Marker Genes for the Detection of Beer Spoiling Pediococcus damnosus Strains Using the BlAst Diagnostic Gene findEr.</title>
        <authorList>
            <person name="Behr J."/>
            <person name="Geissler A.J."/>
            <person name="Schmid J."/>
            <person name="Zehe A."/>
            <person name="Vogel R.F."/>
        </authorList>
    </citation>
    <scope>NUCLEOTIDE SEQUENCE [LARGE SCALE GENOMIC DNA]</scope>
    <source>
        <strain evidence="1 4">TMW 2.1533</strain>
        <strain evidence="2 3">TMW 2.1535</strain>
    </source>
</reference>
<dbReference type="EMBL" id="CP012288">
    <property type="protein sequence ID" value="AMV66844.1"/>
    <property type="molecule type" value="Genomic_DNA"/>
</dbReference>
<protein>
    <submittedName>
        <fullName evidence="1">Uncharacterized protein</fullName>
    </submittedName>
</protein>
<dbReference type="GeneID" id="57276824"/>
<dbReference type="Gene3D" id="3.30.160.250">
    <property type="match status" value="1"/>
</dbReference>
<sequence length="144" mass="16053">MFASYPALFYYDKSEKVPFFITFPDFTNSATQGTSISDAMAMASDWLGITIADSLENNRNLPKPSDIKSLSLKKDNPYPNDLKYDPALSFVSMVLVDLTGYIDSGQPIKKTLTIPKWADKLGKELKLNFSQTLTDAIANKKLNN</sequence>
<proteinExistence type="predicted"/>
<evidence type="ECO:0000313" key="4">
    <source>
        <dbReference type="Proteomes" id="UP000076405"/>
    </source>
</evidence>
<dbReference type="SUPFAM" id="SSF143100">
    <property type="entry name" value="TTHA1013/TTHA0281-like"/>
    <property type="match status" value="1"/>
</dbReference>
<dbReference type="Proteomes" id="UP000076244">
    <property type="component" value="Chromosome"/>
</dbReference>